<gene>
    <name evidence="1" type="ORF">KIN20_011310</name>
</gene>
<sequence length="52" mass="6072">MLKRETTATFNDVATTHRPSSRYLLSEAVASRKPYQNSKLNIVHRHRLMSEE</sequence>
<protein>
    <submittedName>
        <fullName evidence="1">Uncharacterized protein</fullName>
    </submittedName>
</protein>
<dbReference type="EMBL" id="JAHQIW010002051">
    <property type="protein sequence ID" value="KAJ1354386.1"/>
    <property type="molecule type" value="Genomic_DNA"/>
</dbReference>
<proteinExistence type="predicted"/>
<comment type="caution">
    <text evidence="1">The sequence shown here is derived from an EMBL/GenBank/DDBJ whole genome shotgun (WGS) entry which is preliminary data.</text>
</comment>
<name>A0AAD5QPS8_PARTN</name>
<dbReference type="AlphaFoldDB" id="A0AAD5QPS8"/>
<organism evidence="1 2">
    <name type="scientific">Parelaphostrongylus tenuis</name>
    <name type="common">Meningeal worm</name>
    <dbReference type="NCBI Taxonomy" id="148309"/>
    <lineage>
        <taxon>Eukaryota</taxon>
        <taxon>Metazoa</taxon>
        <taxon>Ecdysozoa</taxon>
        <taxon>Nematoda</taxon>
        <taxon>Chromadorea</taxon>
        <taxon>Rhabditida</taxon>
        <taxon>Rhabditina</taxon>
        <taxon>Rhabditomorpha</taxon>
        <taxon>Strongyloidea</taxon>
        <taxon>Metastrongylidae</taxon>
        <taxon>Parelaphostrongylus</taxon>
    </lineage>
</organism>
<evidence type="ECO:0000313" key="2">
    <source>
        <dbReference type="Proteomes" id="UP001196413"/>
    </source>
</evidence>
<evidence type="ECO:0000313" key="1">
    <source>
        <dbReference type="EMBL" id="KAJ1354386.1"/>
    </source>
</evidence>
<keyword evidence="2" id="KW-1185">Reference proteome</keyword>
<reference evidence="1" key="1">
    <citation type="submission" date="2021-06" db="EMBL/GenBank/DDBJ databases">
        <title>Parelaphostrongylus tenuis whole genome reference sequence.</title>
        <authorList>
            <person name="Garwood T.J."/>
            <person name="Larsen P.A."/>
            <person name="Fountain-Jones N.M."/>
            <person name="Garbe J.R."/>
            <person name="Macchietto M.G."/>
            <person name="Kania S.A."/>
            <person name="Gerhold R.W."/>
            <person name="Richards J.E."/>
            <person name="Wolf T.M."/>
        </authorList>
    </citation>
    <scope>NUCLEOTIDE SEQUENCE</scope>
    <source>
        <strain evidence="1">MNPRO001-30</strain>
        <tissue evidence="1">Meninges</tissue>
    </source>
</reference>
<dbReference type="Proteomes" id="UP001196413">
    <property type="component" value="Unassembled WGS sequence"/>
</dbReference>
<accession>A0AAD5QPS8</accession>